<proteinExistence type="predicted"/>
<organism evidence="2 3">
    <name type="scientific">Neobacillus bataviensis</name>
    <dbReference type="NCBI Taxonomy" id="220685"/>
    <lineage>
        <taxon>Bacteria</taxon>
        <taxon>Bacillati</taxon>
        <taxon>Bacillota</taxon>
        <taxon>Bacilli</taxon>
        <taxon>Bacillales</taxon>
        <taxon>Bacillaceae</taxon>
        <taxon>Neobacillus</taxon>
    </lineage>
</organism>
<comment type="caution">
    <text evidence="2">The sequence shown here is derived from an EMBL/GenBank/DDBJ whole genome shotgun (WGS) entry which is preliminary data.</text>
</comment>
<feature type="domain" description="Glutaredoxin" evidence="1">
    <location>
        <begin position="4"/>
        <end position="57"/>
    </location>
</feature>
<evidence type="ECO:0000259" key="1">
    <source>
        <dbReference type="Pfam" id="PF00462"/>
    </source>
</evidence>
<evidence type="ECO:0000313" key="2">
    <source>
        <dbReference type="EMBL" id="TWE08150.1"/>
    </source>
</evidence>
<dbReference type="SUPFAM" id="SSF52833">
    <property type="entry name" value="Thioredoxin-like"/>
    <property type="match status" value="1"/>
</dbReference>
<dbReference type="AlphaFoldDB" id="A0A561DXU3"/>
<dbReference type="InterPro" id="IPR036249">
    <property type="entry name" value="Thioredoxin-like_sf"/>
</dbReference>
<sequence>MRKVIIYTQETCPPCHAEKLWFKENGIEFEERDVRKNDQYLYELIELGAAATPATIIKYEDREEVILGFDQTKLAGILGI</sequence>
<keyword evidence="3" id="KW-1185">Reference proteome</keyword>
<protein>
    <submittedName>
        <fullName evidence="2">Glutaredoxin</fullName>
    </submittedName>
</protein>
<gene>
    <name evidence="2" type="ORF">FB550_101164</name>
</gene>
<reference evidence="2 3" key="1">
    <citation type="submission" date="2019-06" db="EMBL/GenBank/DDBJ databases">
        <title>Sorghum-associated microbial communities from plants grown in Nebraska, USA.</title>
        <authorList>
            <person name="Schachtman D."/>
        </authorList>
    </citation>
    <scope>NUCLEOTIDE SEQUENCE [LARGE SCALE GENOMIC DNA]</scope>
    <source>
        <strain evidence="2 3">2482</strain>
    </source>
</reference>
<dbReference type="RefSeq" id="WP_144561885.1">
    <property type="nucleotide sequence ID" value="NZ_VIVN01000001.1"/>
</dbReference>
<dbReference type="Proteomes" id="UP000319671">
    <property type="component" value="Unassembled WGS sequence"/>
</dbReference>
<dbReference type="PROSITE" id="PS51354">
    <property type="entry name" value="GLUTAREDOXIN_2"/>
    <property type="match status" value="1"/>
</dbReference>
<name>A0A561DXU3_9BACI</name>
<accession>A0A561DXU3</accession>
<dbReference type="Pfam" id="PF00462">
    <property type="entry name" value="Glutaredoxin"/>
    <property type="match status" value="1"/>
</dbReference>
<dbReference type="EMBL" id="VIVN01000001">
    <property type="protein sequence ID" value="TWE08150.1"/>
    <property type="molecule type" value="Genomic_DNA"/>
</dbReference>
<dbReference type="Gene3D" id="3.40.30.10">
    <property type="entry name" value="Glutaredoxin"/>
    <property type="match status" value="1"/>
</dbReference>
<dbReference type="CDD" id="cd02976">
    <property type="entry name" value="NrdH"/>
    <property type="match status" value="1"/>
</dbReference>
<evidence type="ECO:0000313" key="3">
    <source>
        <dbReference type="Proteomes" id="UP000319671"/>
    </source>
</evidence>
<dbReference type="InterPro" id="IPR002109">
    <property type="entry name" value="Glutaredoxin"/>
</dbReference>